<evidence type="ECO:0000313" key="3">
    <source>
        <dbReference type="Proteomes" id="UP000297245"/>
    </source>
</evidence>
<dbReference type="OrthoDB" id="2843772at2759"/>
<feature type="region of interest" description="Disordered" evidence="1">
    <location>
        <begin position="1"/>
        <end position="21"/>
    </location>
</feature>
<dbReference type="EMBL" id="ML179411">
    <property type="protein sequence ID" value="THU88389.1"/>
    <property type="molecule type" value="Genomic_DNA"/>
</dbReference>
<protein>
    <submittedName>
        <fullName evidence="2">Uncharacterized protein</fullName>
    </submittedName>
</protein>
<accession>A0A4S8LH78</accession>
<name>A0A4S8LH78_DENBC</name>
<evidence type="ECO:0000313" key="2">
    <source>
        <dbReference type="EMBL" id="THU88389.1"/>
    </source>
</evidence>
<dbReference type="Proteomes" id="UP000297245">
    <property type="component" value="Unassembled WGS sequence"/>
</dbReference>
<dbReference type="AlphaFoldDB" id="A0A4S8LH78"/>
<organism evidence="2 3">
    <name type="scientific">Dendrothele bispora (strain CBS 962.96)</name>
    <dbReference type="NCBI Taxonomy" id="1314807"/>
    <lineage>
        <taxon>Eukaryota</taxon>
        <taxon>Fungi</taxon>
        <taxon>Dikarya</taxon>
        <taxon>Basidiomycota</taxon>
        <taxon>Agaricomycotina</taxon>
        <taxon>Agaricomycetes</taxon>
        <taxon>Agaricomycetidae</taxon>
        <taxon>Agaricales</taxon>
        <taxon>Agaricales incertae sedis</taxon>
        <taxon>Dendrothele</taxon>
    </lineage>
</organism>
<feature type="region of interest" description="Disordered" evidence="1">
    <location>
        <begin position="315"/>
        <end position="337"/>
    </location>
</feature>
<evidence type="ECO:0000256" key="1">
    <source>
        <dbReference type="SAM" id="MobiDB-lite"/>
    </source>
</evidence>
<keyword evidence="3" id="KW-1185">Reference proteome</keyword>
<proteinExistence type="predicted"/>
<feature type="region of interest" description="Disordered" evidence="1">
    <location>
        <begin position="70"/>
        <end position="89"/>
    </location>
</feature>
<sequence length="337" mass="37002">MAFSSASSGQRPTPLQSRTTKLTRFREERIADSEVIYTGVPLDTQPACHWYRNGREDILVFSDNNVTGSDDDAATISSSSEADADTKTTEAPTAAVLSMVCMLRAEGFWFIPNAGFTGSSGYNRQFIDAESRFFSDKLSAVGVAPDNIALPETATFTNDFDEVQKNIKILQDLVGIPDVANKGFVLPGAVPAFKFKHTLFEKKSGTVDDDSENDELLASWPRTNDAVAKALDDLQEQKPAQYKICPLPAYDCHSALIEPMMYRQRLEGAVVEIRFTLSHWPISAKGKEKSASNAYRANIVDVLVLCPPPPTVVTPRKRKVSAYHPSSPTKKRAVTST</sequence>
<gene>
    <name evidence="2" type="ORF">K435DRAFT_866357</name>
</gene>
<reference evidence="2 3" key="1">
    <citation type="journal article" date="2019" name="Nat. Ecol. Evol.">
        <title>Megaphylogeny resolves global patterns of mushroom evolution.</title>
        <authorList>
            <person name="Varga T."/>
            <person name="Krizsan K."/>
            <person name="Foldi C."/>
            <person name="Dima B."/>
            <person name="Sanchez-Garcia M."/>
            <person name="Sanchez-Ramirez S."/>
            <person name="Szollosi G.J."/>
            <person name="Szarkandi J.G."/>
            <person name="Papp V."/>
            <person name="Albert L."/>
            <person name="Andreopoulos W."/>
            <person name="Angelini C."/>
            <person name="Antonin V."/>
            <person name="Barry K.W."/>
            <person name="Bougher N.L."/>
            <person name="Buchanan P."/>
            <person name="Buyck B."/>
            <person name="Bense V."/>
            <person name="Catcheside P."/>
            <person name="Chovatia M."/>
            <person name="Cooper J."/>
            <person name="Damon W."/>
            <person name="Desjardin D."/>
            <person name="Finy P."/>
            <person name="Geml J."/>
            <person name="Haridas S."/>
            <person name="Hughes K."/>
            <person name="Justo A."/>
            <person name="Karasinski D."/>
            <person name="Kautmanova I."/>
            <person name="Kiss B."/>
            <person name="Kocsube S."/>
            <person name="Kotiranta H."/>
            <person name="LaButti K.M."/>
            <person name="Lechner B.E."/>
            <person name="Liimatainen K."/>
            <person name="Lipzen A."/>
            <person name="Lukacs Z."/>
            <person name="Mihaltcheva S."/>
            <person name="Morgado L.N."/>
            <person name="Niskanen T."/>
            <person name="Noordeloos M.E."/>
            <person name="Ohm R.A."/>
            <person name="Ortiz-Santana B."/>
            <person name="Ovrebo C."/>
            <person name="Racz N."/>
            <person name="Riley R."/>
            <person name="Savchenko A."/>
            <person name="Shiryaev A."/>
            <person name="Soop K."/>
            <person name="Spirin V."/>
            <person name="Szebenyi C."/>
            <person name="Tomsovsky M."/>
            <person name="Tulloss R.E."/>
            <person name="Uehling J."/>
            <person name="Grigoriev I.V."/>
            <person name="Vagvolgyi C."/>
            <person name="Papp T."/>
            <person name="Martin F.M."/>
            <person name="Miettinen O."/>
            <person name="Hibbett D.S."/>
            <person name="Nagy L.G."/>
        </authorList>
    </citation>
    <scope>NUCLEOTIDE SEQUENCE [LARGE SCALE GENOMIC DNA]</scope>
    <source>
        <strain evidence="2 3">CBS 962.96</strain>
    </source>
</reference>